<feature type="transmembrane region" description="Helical" evidence="1">
    <location>
        <begin position="47"/>
        <end position="64"/>
    </location>
</feature>
<feature type="transmembrane region" description="Helical" evidence="1">
    <location>
        <begin position="12"/>
        <end position="35"/>
    </location>
</feature>
<evidence type="ECO:0000256" key="1">
    <source>
        <dbReference type="SAM" id="Phobius"/>
    </source>
</evidence>
<evidence type="ECO:0000313" key="3">
    <source>
        <dbReference type="Proteomes" id="UP000011648"/>
    </source>
</evidence>
<gene>
    <name evidence="2" type="ORF">C484_04995</name>
</gene>
<name>M0AAR5_9EURY</name>
<evidence type="ECO:0000313" key="2">
    <source>
        <dbReference type="EMBL" id="ELY95614.1"/>
    </source>
</evidence>
<sequence length="70" mass="7727">MSANKSNSGSLYARLPWSVKLGFALLSMVYAVAILTDTIKDPIPNDVWAIIWFAVAIGLLVRAVRLHRQS</sequence>
<comment type="caution">
    <text evidence="2">The sequence shown here is derived from an EMBL/GenBank/DDBJ whole genome shotgun (WGS) entry which is preliminary data.</text>
</comment>
<dbReference type="Proteomes" id="UP000011648">
    <property type="component" value="Unassembled WGS sequence"/>
</dbReference>
<dbReference type="EMBL" id="AOIL01000013">
    <property type="protein sequence ID" value="ELY95614.1"/>
    <property type="molecule type" value="Genomic_DNA"/>
</dbReference>
<keyword evidence="1" id="KW-1133">Transmembrane helix</keyword>
<accession>M0AAR5</accession>
<dbReference type="AlphaFoldDB" id="M0AAR5"/>
<keyword evidence="1" id="KW-0812">Transmembrane</keyword>
<reference evidence="2 3" key="1">
    <citation type="journal article" date="2014" name="PLoS Genet.">
        <title>Phylogenetically driven sequencing of extremely halophilic archaea reveals strategies for static and dynamic osmo-response.</title>
        <authorList>
            <person name="Becker E.A."/>
            <person name="Seitzer P.M."/>
            <person name="Tritt A."/>
            <person name="Larsen D."/>
            <person name="Krusor M."/>
            <person name="Yao A.I."/>
            <person name="Wu D."/>
            <person name="Madern D."/>
            <person name="Eisen J.A."/>
            <person name="Darling A.E."/>
            <person name="Facciotti M.T."/>
        </authorList>
    </citation>
    <scope>NUCLEOTIDE SEQUENCE [LARGE SCALE GENOMIC DNA]</scope>
    <source>
        <strain evidence="2 3">DSM 12281</strain>
    </source>
</reference>
<protein>
    <submittedName>
        <fullName evidence="2">Uncharacterized protein</fullName>
    </submittedName>
</protein>
<organism evidence="2 3">
    <name type="scientific">Natrialba taiwanensis DSM 12281</name>
    <dbReference type="NCBI Taxonomy" id="1230458"/>
    <lineage>
        <taxon>Archaea</taxon>
        <taxon>Methanobacteriati</taxon>
        <taxon>Methanobacteriota</taxon>
        <taxon>Stenosarchaea group</taxon>
        <taxon>Halobacteria</taxon>
        <taxon>Halobacteriales</taxon>
        <taxon>Natrialbaceae</taxon>
        <taxon>Natrialba</taxon>
    </lineage>
</organism>
<keyword evidence="1" id="KW-0472">Membrane</keyword>
<proteinExistence type="predicted"/>
<keyword evidence="3" id="KW-1185">Reference proteome</keyword>